<evidence type="ECO:0008006" key="4">
    <source>
        <dbReference type="Google" id="ProtNLM"/>
    </source>
</evidence>
<evidence type="ECO:0000313" key="2">
    <source>
        <dbReference type="EMBL" id="MWB77850.1"/>
    </source>
</evidence>
<keyword evidence="3" id="KW-1185">Reference proteome</keyword>
<sequence>MGFRKLLLLGGICAGLSACGDTFGNQALVGAGAGAVGGAVLGEGTRGLAAGAVIGATANVAYCRQFPHRCG</sequence>
<dbReference type="AlphaFoldDB" id="A0A844WDP0"/>
<organism evidence="2 3">
    <name type="scientific">Pseudooceanicola pacificus</name>
    <dbReference type="NCBI Taxonomy" id="2676438"/>
    <lineage>
        <taxon>Bacteria</taxon>
        <taxon>Pseudomonadati</taxon>
        <taxon>Pseudomonadota</taxon>
        <taxon>Alphaproteobacteria</taxon>
        <taxon>Rhodobacterales</taxon>
        <taxon>Paracoccaceae</taxon>
        <taxon>Pseudooceanicola</taxon>
    </lineage>
</organism>
<comment type="caution">
    <text evidence="2">The sequence shown here is derived from an EMBL/GenBank/DDBJ whole genome shotgun (WGS) entry which is preliminary data.</text>
</comment>
<accession>A0A844WDP0</accession>
<evidence type="ECO:0000256" key="1">
    <source>
        <dbReference type="SAM" id="SignalP"/>
    </source>
</evidence>
<dbReference type="Proteomes" id="UP000443843">
    <property type="component" value="Unassembled WGS sequence"/>
</dbReference>
<feature type="chain" id="PRO_5032679337" description="YMGG-like Gly-zipper domain-containing protein" evidence="1">
    <location>
        <begin position="21"/>
        <end position="71"/>
    </location>
</feature>
<protein>
    <recommendedName>
        <fullName evidence="4">YMGG-like Gly-zipper domain-containing protein</fullName>
    </recommendedName>
</protein>
<dbReference type="EMBL" id="WNXQ01000003">
    <property type="protein sequence ID" value="MWB77850.1"/>
    <property type="molecule type" value="Genomic_DNA"/>
</dbReference>
<dbReference type="RefSeq" id="WP_160382106.1">
    <property type="nucleotide sequence ID" value="NZ_WNXQ01000003.1"/>
</dbReference>
<evidence type="ECO:0000313" key="3">
    <source>
        <dbReference type="Proteomes" id="UP000443843"/>
    </source>
</evidence>
<name>A0A844WDP0_9RHOB</name>
<proteinExistence type="predicted"/>
<keyword evidence="1" id="KW-0732">Signal</keyword>
<feature type="signal peptide" evidence="1">
    <location>
        <begin position="1"/>
        <end position="20"/>
    </location>
</feature>
<reference evidence="2 3" key="1">
    <citation type="submission" date="2019-11" db="EMBL/GenBank/DDBJ databases">
        <title>Pseudooceanicola pacifica sp. nov., isolated from deep-sea sediment of the Pacific Ocean.</title>
        <authorList>
            <person name="Lyu L."/>
        </authorList>
    </citation>
    <scope>NUCLEOTIDE SEQUENCE [LARGE SCALE GENOMIC DNA]</scope>
    <source>
        <strain evidence="2 3">216_PA32_1</strain>
    </source>
</reference>
<gene>
    <name evidence="2" type="ORF">GLS40_07430</name>
</gene>
<dbReference type="PROSITE" id="PS51257">
    <property type="entry name" value="PROKAR_LIPOPROTEIN"/>
    <property type="match status" value="1"/>
</dbReference>